<dbReference type="SUPFAM" id="SSF54171">
    <property type="entry name" value="DNA-binding domain"/>
    <property type="match status" value="1"/>
</dbReference>
<comment type="subcellular location">
    <subcellularLocation>
        <location evidence="1">Nucleus</location>
    </subcellularLocation>
</comment>
<dbReference type="GO" id="GO:0003700">
    <property type="term" value="F:DNA-binding transcription factor activity"/>
    <property type="evidence" value="ECO:0007669"/>
    <property type="project" value="InterPro"/>
</dbReference>
<dbReference type="InterPro" id="IPR036955">
    <property type="entry name" value="AP2/ERF_dom_sf"/>
</dbReference>
<dbReference type="InterPro" id="IPR044808">
    <property type="entry name" value="ERF_plant"/>
</dbReference>
<feature type="region of interest" description="Disordered" evidence="7">
    <location>
        <begin position="217"/>
        <end position="245"/>
    </location>
</feature>
<evidence type="ECO:0000256" key="6">
    <source>
        <dbReference type="ARBA" id="ARBA00024343"/>
    </source>
</evidence>
<dbReference type="Gene3D" id="3.30.730.10">
    <property type="entry name" value="AP2/ERF domain"/>
    <property type="match status" value="1"/>
</dbReference>
<keyword evidence="3" id="KW-0238">DNA-binding</keyword>
<dbReference type="PROSITE" id="PS51032">
    <property type="entry name" value="AP2_ERF"/>
    <property type="match status" value="1"/>
</dbReference>
<organism evidence="9 10">
    <name type="scientific">Gossypium darwinii</name>
    <name type="common">Darwin's cotton</name>
    <name type="synonym">Gossypium barbadense var. darwinii</name>
    <dbReference type="NCBI Taxonomy" id="34276"/>
    <lineage>
        <taxon>Eukaryota</taxon>
        <taxon>Viridiplantae</taxon>
        <taxon>Streptophyta</taxon>
        <taxon>Embryophyta</taxon>
        <taxon>Tracheophyta</taxon>
        <taxon>Spermatophyta</taxon>
        <taxon>Magnoliopsida</taxon>
        <taxon>eudicotyledons</taxon>
        <taxon>Gunneridae</taxon>
        <taxon>Pentapetalae</taxon>
        <taxon>rosids</taxon>
        <taxon>malvids</taxon>
        <taxon>Malvales</taxon>
        <taxon>Malvaceae</taxon>
        <taxon>Malvoideae</taxon>
        <taxon>Gossypium</taxon>
    </lineage>
</organism>
<dbReference type="CDD" id="cd00018">
    <property type="entry name" value="AP2"/>
    <property type="match status" value="1"/>
</dbReference>
<keyword evidence="5" id="KW-0539">Nucleus</keyword>
<evidence type="ECO:0000256" key="4">
    <source>
        <dbReference type="ARBA" id="ARBA00023163"/>
    </source>
</evidence>
<feature type="compositionally biased region" description="Low complexity" evidence="7">
    <location>
        <begin position="125"/>
        <end position="135"/>
    </location>
</feature>
<accession>A0A5D2GXF5</accession>
<dbReference type="AlphaFoldDB" id="A0A5D2GXF5"/>
<feature type="region of interest" description="Disordered" evidence="7">
    <location>
        <begin position="121"/>
        <end position="158"/>
    </location>
</feature>
<keyword evidence="2" id="KW-0805">Transcription regulation</keyword>
<feature type="region of interest" description="Disordered" evidence="7">
    <location>
        <begin position="280"/>
        <end position="326"/>
    </location>
</feature>
<comment type="similarity">
    <text evidence="6">Belongs to the AP2/ERF transcription factor family. ERF subfamily.</text>
</comment>
<evidence type="ECO:0000256" key="2">
    <source>
        <dbReference type="ARBA" id="ARBA00023015"/>
    </source>
</evidence>
<dbReference type="Proteomes" id="UP000323506">
    <property type="component" value="Chromosome A04"/>
</dbReference>
<evidence type="ECO:0000259" key="8">
    <source>
        <dbReference type="PROSITE" id="PS51032"/>
    </source>
</evidence>
<sequence length="326" mass="36903">MFPPTSPNYIFYPNKHLPNPKLDPIHPPYLSLHIDYPWHLAIYQSILCISQLLSLYHSFKIFEKNKVDHRRHGKRPLPPETSAEKRQGPDEFGTASWPESADTSAIVTALTQVIGSDDQQLIGFPQSSAPSSAQPHPGPPQLAVQDQENTRKRHYRGVRQRPWGKWAAEIRDPKKAARVWLGTFDTAEDAALAYDKAALKFKGTKAKLNFPERAQWNMEAPSPGVSSTMRPEQNPTPLAPPSSWSQDSYPHLLQYAQLLSSSNDADISYYTSNLFNEQQPLSPQFPSMSASSQHYQQDLTRFSTEYQSSDYQGQYGKDFDPSNRSQ</sequence>
<proteinExistence type="inferred from homology"/>
<protein>
    <recommendedName>
        <fullName evidence="8">AP2/ERF domain-containing protein</fullName>
    </recommendedName>
</protein>
<dbReference type="GO" id="GO:0009873">
    <property type="term" value="P:ethylene-activated signaling pathway"/>
    <property type="evidence" value="ECO:0007669"/>
    <property type="project" value="InterPro"/>
</dbReference>
<evidence type="ECO:0000313" key="10">
    <source>
        <dbReference type="Proteomes" id="UP000323506"/>
    </source>
</evidence>
<gene>
    <name evidence="9" type="ORF">ES288_A04G136700v1</name>
</gene>
<dbReference type="GO" id="GO:0003677">
    <property type="term" value="F:DNA binding"/>
    <property type="evidence" value="ECO:0007669"/>
    <property type="project" value="UniProtKB-KW"/>
</dbReference>
<keyword evidence="4" id="KW-0804">Transcription</keyword>
<evidence type="ECO:0000256" key="5">
    <source>
        <dbReference type="ARBA" id="ARBA00023242"/>
    </source>
</evidence>
<feature type="region of interest" description="Disordered" evidence="7">
    <location>
        <begin position="67"/>
        <end position="98"/>
    </location>
</feature>
<dbReference type="SMART" id="SM00380">
    <property type="entry name" value="AP2"/>
    <property type="match status" value="1"/>
</dbReference>
<evidence type="ECO:0000256" key="7">
    <source>
        <dbReference type="SAM" id="MobiDB-lite"/>
    </source>
</evidence>
<feature type="compositionally biased region" description="Basic and acidic residues" evidence="7">
    <location>
        <begin position="317"/>
        <end position="326"/>
    </location>
</feature>
<dbReference type="Pfam" id="PF00847">
    <property type="entry name" value="AP2"/>
    <property type="match status" value="1"/>
</dbReference>
<dbReference type="InterPro" id="IPR016177">
    <property type="entry name" value="DNA-bd_dom_sf"/>
</dbReference>
<dbReference type="GO" id="GO:0005634">
    <property type="term" value="C:nucleus"/>
    <property type="evidence" value="ECO:0007669"/>
    <property type="project" value="UniProtKB-SubCell"/>
</dbReference>
<dbReference type="InterPro" id="IPR001471">
    <property type="entry name" value="AP2/ERF_dom"/>
</dbReference>
<evidence type="ECO:0000256" key="1">
    <source>
        <dbReference type="ARBA" id="ARBA00004123"/>
    </source>
</evidence>
<evidence type="ECO:0000313" key="9">
    <source>
        <dbReference type="EMBL" id="TYH22541.1"/>
    </source>
</evidence>
<name>A0A5D2GXF5_GOSDA</name>
<dbReference type="PRINTS" id="PR00367">
    <property type="entry name" value="ETHRSPELEMNT"/>
</dbReference>
<dbReference type="FunFam" id="3.30.730.10:FF:000001">
    <property type="entry name" value="Ethylene-responsive transcription factor 2"/>
    <property type="match status" value="1"/>
</dbReference>
<dbReference type="EMBL" id="CM017691">
    <property type="protein sequence ID" value="TYH22541.1"/>
    <property type="molecule type" value="Genomic_DNA"/>
</dbReference>
<feature type="domain" description="AP2/ERF" evidence="8">
    <location>
        <begin position="154"/>
        <end position="211"/>
    </location>
</feature>
<dbReference type="PANTHER" id="PTHR31190:SF167">
    <property type="entry name" value="ETHYLENE-RESPONSIVE TRANSCRIPTION FACTOR ERF112"/>
    <property type="match status" value="1"/>
</dbReference>
<dbReference type="PANTHER" id="PTHR31190">
    <property type="entry name" value="DNA-BINDING DOMAIN"/>
    <property type="match status" value="1"/>
</dbReference>
<evidence type="ECO:0000256" key="3">
    <source>
        <dbReference type="ARBA" id="ARBA00023125"/>
    </source>
</evidence>
<reference evidence="9 10" key="1">
    <citation type="submission" date="2019-06" db="EMBL/GenBank/DDBJ databases">
        <title>WGS assembly of Gossypium darwinii.</title>
        <authorList>
            <person name="Chen Z.J."/>
            <person name="Sreedasyam A."/>
            <person name="Ando A."/>
            <person name="Song Q."/>
            <person name="De L."/>
            <person name="Hulse-Kemp A."/>
            <person name="Ding M."/>
            <person name="Ye W."/>
            <person name="Kirkbride R."/>
            <person name="Jenkins J."/>
            <person name="Plott C."/>
            <person name="Lovell J."/>
            <person name="Lin Y.-M."/>
            <person name="Vaughn R."/>
            <person name="Liu B."/>
            <person name="Li W."/>
            <person name="Simpson S."/>
            <person name="Scheffler B."/>
            <person name="Saski C."/>
            <person name="Grover C."/>
            <person name="Hu G."/>
            <person name="Conover J."/>
            <person name="Carlson J."/>
            <person name="Shu S."/>
            <person name="Boston L."/>
            <person name="Williams M."/>
            <person name="Peterson D."/>
            <person name="Mcgee K."/>
            <person name="Jones D."/>
            <person name="Wendel J."/>
            <person name="Stelly D."/>
            <person name="Grimwood J."/>
            <person name="Schmutz J."/>
        </authorList>
    </citation>
    <scope>NUCLEOTIDE SEQUENCE [LARGE SCALE GENOMIC DNA]</scope>
    <source>
        <strain evidence="9">1808015.09</strain>
    </source>
</reference>
<keyword evidence="10" id="KW-1185">Reference proteome</keyword>
<feature type="compositionally biased region" description="Polar residues" evidence="7">
    <location>
        <begin position="224"/>
        <end position="245"/>
    </location>
</feature>
<feature type="compositionally biased region" description="Polar residues" evidence="7">
    <location>
        <begin position="280"/>
        <end position="312"/>
    </location>
</feature>